<dbReference type="Gene3D" id="3.30.70.120">
    <property type="match status" value="1"/>
</dbReference>
<name>A0A3P1XU33_TANFO</name>
<accession>A0A3P1XU33</accession>
<dbReference type="NCBIfam" id="NF045581">
    <property type="entry name" value="PG0541_fam"/>
    <property type="match status" value="1"/>
</dbReference>
<dbReference type="Proteomes" id="UP000278609">
    <property type="component" value="Unassembled WGS sequence"/>
</dbReference>
<reference evidence="3 4" key="1">
    <citation type="submission" date="2018-11" db="EMBL/GenBank/DDBJ databases">
        <title>Genomes From Bacteria Associated with the Canine Oral Cavity: a Test Case for Automated Genome-Based Taxonomic Assignment.</title>
        <authorList>
            <person name="Coil D.A."/>
            <person name="Jospin G."/>
            <person name="Darling A.E."/>
            <person name="Wallis C."/>
            <person name="Davis I.J."/>
            <person name="Harris S."/>
            <person name="Eisen J.A."/>
            <person name="Holcombe L.J."/>
            <person name="O'Flynn C."/>
        </authorList>
    </citation>
    <scope>NUCLEOTIDE SEQUENCE [LARGE SCALE GENOMIC DNA]</scope>
    <source>
        <strain evidence="2 4">OH1426_COT-023</strain>
        <strain evidence="1 3">OH2617_COT-023</strain>
    </source>
</reference>
<dbReference type="EMBL" id="RQYN01000007">
    <property type="protein sequence ID" value="RRD77780.1"/>
    <property type="molecule type" value="Genomic_DNA"/>
</dbReference>
<gene>
    <name evidence="1" type="ORF">EII40_05760</name>
    <name evidence="2" type="ORF">EII41_03400</name>
</gene>
<evidence type="ECO:0000313" key="2">
    <source>
        <dbReference type="EMBL" id="RRD77780.1"/>
    </source>
</evidence>
<evidence type="ECO:0000313" key="1">
    <source>
        <dbReference type="EMBL" id="RRD61985.1"/>
    </source>
</evidence>
<protein>
    <submittedName>
        <fullName evidence="1">Uncharacterized protein</fullName>
    </submittedName>
</protein>
<proteinExistence type="predicted"/>
<dbReference type="GO" id="GO:0030234">
    <property type="term" value="F:enzyme regulator activity"/>
    <property type="evidence" value="ECO:0007669"/>
    <property type="project" value="InterPro"/>
</dbReference>
<dbReference type="RefSeq" id="WP_124751326.1">
    <property type="nucleotide sequence ID" value="NZ_RQYN01000007.1"/>
</dbReference>
<dbReference type="OrthoDB" id="5517163at2"/>
<dbReference type="SUPFAM" id="SSF54913">
    <property type="entry name" value="GlnB-like"/>
    <property type="match status" value="1"/>
</dbReference>
<comment type="caution">
    <text evidence="1">The sequence shown here is derived from an EMBL/GenBank/DDBJ whole genome shotgun (WGS) entry which is preliminary data.</text>
</comment>
<dbReference type="InterPro" id="IPR011322">
    <property type="entry name" value="N-reg_PII-like_a/b"/>
</dbReference>
<sequence>MKSVFITFDQAHFEQIMAVLNRLNCRGYTRIEQVQGRGSEKGDPHLGSHAWPGMNSAILSVVDDDRVAPLLEALRAIDERSPQLGLRAFVWNVEQTI</sequence>
<dbReference type="InterPro" id="IPR002187">
    <property type="entry name" value="N-reg_PII"/>
</dbReference>
<evidence type="ECO:0000313" key="4">
    <source>
        <dbReference type="Proteomes" id="UP000279860"/>
    </source>
</evidence>
<dbReference type="InterPro" id="IPR015867">
    <property type="entry name" value="N-reg_PII/ATP_PRibTrfase_C"/>
</dbReference>
<dbReference type="EMBL" id="RQYS01000020">
    <property type="protein sequence ID" value="RRD61985.1"/>
    <property type="molecule type" value="Genomic_DNA"/>
</dbReference>
<organism evidence="1 3">
    <name type="scientific">Tannerella forsythia</name>
    <name type="common">Bacteroides forsythus</name>
    <dbReference type="NCBI Taxonomy" id="28112"/>
    <lineage>
        <taxon>Bacteria</taxon>
        <taxon>Pseudomonadati</taxon>
        <taxon>Bacteroidota</taxon>
        <taxon>Bacteroidia</taxon>
        <taxon>Bacteroidales</taxon>
        <taxon>Tannerellaceae</taxon>
        <taxon>Tannerella</taxon>
    </lineage>
</organism>
<dbReference type="GO" id="GO:0006808">
    <property type="term" value="P:regulation of nitrogen utilization"/>
    <property type="evidence" value="ECO:0007669"/>
    <property type="project" value="InterPro"/>
</dbReference>
<dbReference type="Pfam" id="PF00543">
    <property type="entry name" value="P-II"/>
    <property type="match status" value="1"/>
</dbReference>
<evidence type="ECO:0000313" key="3">
    <source>
        <dbReference type="Proteomes" id="UP000278609"/>
    </source>
</evidence>
<dbReference type="AlphaFoldDB" id="A0A3P1XU33"/>
<dbReference type="Proteomes" id="UP000279860">
    <property type="component" value="Unassembled WGS sequence"/>
</dbReference>